<dbReference type="STRING" id="1121345.SAMN02745217_01498"/>
<dbReference type="InterPro" id="IPR035895">
    <property type="entry name" value="HPr-like_sf"/>
</dbReference>
<dbReference type="PRINTS" id="PR00107">
    <property type="entry name" value="PHOSPHOCPHPR"/>
</dbReference>
<evidence type="ECO:0000256" key="1">
    <source>
        <dbReference type="ARBA" id="ARBA00004496"/>
    </source>
</evidence>
<dbReference type="RefSeq" id="WP_073588212.1">
    <property type="nucleotide sequence ID" value="NZ_FRFD01000004.1"/>
</dbReference>
<dbReference type="EMBL" id="FRFD01000004">
    <property type="protein sequence ID" value="SHO47312.1"/>
    <property type="molecule type" value="Genomic_DNA"/>
</dbReference>
<evidence type="ECO:0000259" key="4">
    <source>
        <dbReference type="PROSITE" id="PS51350"/>
    </source>
</evidence>
<keyword evidence="3" id="KW-0598">Phosphotransferase system</keyword>
<evidence type="ECO:0000313" key="5">
    <source>
        <dbReference type="EMBL" id="SHO47312.1"/>
    </source>
</evidence>
<dbReference type="PANTHER" id="PTHR33705:SF2">
    <property type="entry name" value="PHOSPHOCARRIER PROTEIN NPR"/>
    <property type="match status" value="1"/>
</dbReference>
<dbReference type="InterPro" id="IPR000032">
    <property type="entry name" value="HPr-like"/>
</dbReference>
<accession>A0A1M7Y4Q2</accession>
<reference evidence="5 6" key="1">
    <citation type="submission" date="2016-12" db="EMBL/GenBank/DDBJ databases">
        <authorList>
            <person name="Song W.-J."/>
            <person name="Kurnit D.M."/>
        </authorList>
    </citation>
    <scope>NUCLEOTIDE SEQUENCE [LARGE SCALE GENOMIC DNA]</scope>
    <source>
        <strain evidence="5 6">DSM 12503</strain>
    </source>
</reference>
<dbReference type="InterPro" id="IPR050399">
    <property type="entry name" value="HPr"/>
</dbReference>
<keyword evidence="6" id="KW-1185">Reference proteome</keyword>
<evidence type="ECO:0000313" key="6">
    <source>
        <dbReference type="Proteomes" id="UP000184612"/>
    </source>
</evidence>
<feature type="domain" description="HPr" evidence="4">
    <location>
        <begin position="1"/>
        <end position="85"/>
    </location>
</feature>
<dbReference type="NCBIfam" id="TIGR01003">
    <property type="entry name" value="PTS_HPr_family"/>
    <property type="match status" value="1"/>
</dbReference>
<dbReference type="GO" id="GO:0005737">
    <property type="term" value="C:cytoplasm"/>
    <property type="evidence" value="ECO:0007669"/>
    <property type="project" value="UniProtKB-SubCell"/>
</dbReference>
<protein>
    <submittedName>
        <fullName evidence="5">Phosphocarrier protein</fullName>
    </submittedName>
</protein>
<evidence type="ECO:0000256" key="2">
    <source>
        <dbReference type="ARBA" id="ARBA00022490"/>
    </source>
</evidence>
<proteinExistence type="predicted"/>
<dbReference type="PROSITE" id="PS51350">
    <property type="entry name" value="PTS_HPR_DOM"/>
    <property type="match status" value="1"/>
</dbReference>
<dbReference type="GO" id="GO:0009401">
    <property type="term" value="P:phosphoenolpyruvate-dependent sugar phosphotransferase system"/>
    <property type="evidence" value="ECO:0007669"/>
    <property type="project" value="UniProtKB-KW"/>
</dbReference>
<evidence type="ECO:0000256" key="3">
    <source>
        <dbReference type="ARBA" id="ARBA00022683"/>
    </source>
</evidence>
<keyword evidence="2" id="KW-0963">Cytoplasm</keyword>
<comment type="subcellular location">
    <subcellularLocation>
        <location evidence="1">Cytoplasm</location>
    </subcellularLocation>
</comment>
<dbReference type="SUPFAM" id="SSF55594">
    <property type="entry name" value="HPr-like"/>
    <property type="match status" value="1"/>
</dbReference>
<organism evidence="5 6">
    <name type="scientific">Anaerocolumna xylanovorans DSM 12503</name>
    <dbReference type="NCBI Taxonomy" id="1121345"/>
    <lineage>
        <taxon>Bacteria</taxon>
        <taxon>Bacillati</taxon>
        <taxon>Bacillota</taxon>
        <taxon>Clostridia</taxon>
        <taxon>Lachnospirales</taxon>
        <taxon>Lachnospiraceae</taxon>
        <taxon>Anaerocolumna</taxon>
    </lineage>
</organism>
<dbReference type="Pfam" id="PF00381">
    <property type="entry name" value="PTS-HPr"/>
    <property type="match status" value="1"/>
</dbReference>
<dbReference type="OrthoDB" id="9809047at2"/>
<dbReference type="AlphaFoldDB" id="A0A1M7Y4Q2"/>
<dbReference type="CDD" id="cd00367">
    <property type="entry name" value="PTS-HPr_like"/>
    <property type="match status" value="1"/>
</dbReference>
<dbReference type="Proteomes" id="UP000184612">
    <property type="component" value="Unassembled WGS sequence"/>
</dbReference>
<dbReference type="PANTHER" id="PTHR33705">
    <property type="entry name" value="PHOSPHOCARRIER PROTEIN HPR"/>
    <property type="match status" value="1"/>
</dbReference>
<dbReference type="Gene3D" id="3.30.1340.10">
    <property type="entry name" value="HPr-like"/>
    <property type="match status" value="1"/>
</dbReference>
<gene>
    <name evidence="5" type="ORF">SAMN02745217_01498</name>
</gene>
<name>A0A1M7Y4Q2_9FIRM</name>
<sequence length="85" mass="9194">MKEIKYVIKDEVGIHARPAGLFVKAAGKFNCMIKMKKDTADVDAKSILGIMSLGVKKGDEITITFDGSDEAEASDTITAFLVENL</sequence>